<evidence type="ECO:0000313" key="3">
    <source>
        <dbReference type="Proteomes" id="UP000612362"/>
    </source>
</evidence>
<sequence length="136" mass="14658">MIAVKTLHWIGGLVGLIALLLGLSYWIFQANVISFHMLAGLLVTLSMLILGIILAFTKGCRVLGIVGIVYALILPIFGMSQMTLLVGDLHWLIRVAHLLVGLGALAIIGFMGRNFLKVRGHKQPQVAVSGISTTQE</sequence>
<evidence type="ECO:0000313" key="2">
    <source>
        <dbReference type="EMBL" id="GHO49624.1"/>
    </source>
</evidence>
<keyword evidence="1" id="KW-0812">Transmembrane</keyword>
<gene>
    <name evidence="2" type="ORF">KSX_77870</name>
</gene>
<dbReference type="AlphaFoldDB" id="A0A8J3ICK3"/>
<proteinExistence type="predicted"/>
<feature type="transmembrane region" description="Helical" evidence="1">
    <location>
        <begin position="33"/>
        <end position="56"/>
    </location>
</feature>
<comment type="caution">
    <text evidence="2">The sequence shown here is derived from an EMBL/GenBank/DDBJ whole genome shotgun (WGS) entry which is preliminary data.</text>
</comment>
<organism evidence="2 3">
    <name type="scientific">Ktedonospora formicarum</name>
    <dbReference type="NCBI Taxonomy" id="2778364"/>
    <lineage>
        <taxon>Bacteria</taxon>
        <taxon>Bacillati</taxon>
        <taxon>Chloroflexota</taxon>
        <taxon>Ktedonobacteria</taxon>
        <taxon>Ktedonobacterales</taxon>
        <taxon>Ktedonobacteraceae</taxon>
        <taxon>Ktedonospora</taxon>
    </lineage>
</organism>
<name>A0A8J3ICK3_9CHLR</name>
<reference evidence="2" key="1">
    <citation type="submission" date="2020-10" db="EMBL/GenBank/DDBJ databases">
        <title>Taxonomic study of unclassified bacteria belonging to the class Ktedonobacteria.</title>
        <authorList>
            <person name="Yabe S."/>
            <person name="Wang C.M."/>
            <person name="Zheng Y."/>
            <person name="Sakai Y."/>
            <person name="Cavaletti L."/>
            <person name="Monciardini P."/>
            <person name="Donadio S."/>
        </authorList>
    </citation>
    <scope>NUCLEOTIDE SEQUENCE</scope>
    <source>
        <strain evidence="2">SOSP1-1</strain>
    </source>
</reference>
<accession>A0A8J3ICK3</accession>
<dbReference type="Proteomes" id="UP000612362">
    <property type="component" value="Unassembled WGS sequence"/>
</dbReference>
<evidence type="ECO:0000256" key="1">
    <source>
        <dbReference type="SAM" id="Phobius"/>
    </source>
</evidence>
<feature type="transmembrane region" description="Helical" evidence="1">
    <location>
        <begin position="63"/>
        <end position="85"/>
    </location>
</feature>
<feature type="transmembrane region" description="Helical" evidence="1">
    <location>
        <begin position="91"/>
        <end position="112"/>
    </location>
</feature>
<keyword evidence="1" id="KW-0472">Membrane</keyword>
<dbReference type="RefSeq" id="WP_220198729.1">
    <property type="nucleotide sequence ID" value="NZ_BNJF01000005.1"/>
</dbReference>
<protein>
    <submittedName>
        <fullName evidence="2">Uncharacterized protein</fullName>
    </submittedName>
</protein>
<dbReference type="EMBL" id="BNJF01000005">
    <property type="protein sequence ID" value="GHO49624.1"/>
    <property type="molecule type" value="Genomic_DNA"/>
</dbReference>
<feature type="transmembrane region" description="Helical" evidence="1">
    <location>
        <begin position="7"/>
        <end position="27"/>
    </location>
</feature>
<keyword evidence="1" id="KW-1133">Transmembrane helix</keyword>
<keyword evidence="3" id="KW-1185">Reference proteome</keyword>